<feature type="binding site" evidence="20">
    <location>
        <position position="593"/>
    </location>
    <ligand>
        <name>ATP</name>
        <dbReference type="ChEBI" id="CHEBI:30616"/>
    </ligand>
</feature>
<dbReference type="Gene3D" id="3.30.200.20">
    <property type="entry name" value="Phosphorylase Kinase, domain 1"/>
    <property type="match status" value="1"/>
</dbReference>
<feature type="transmembrane region" description="Helical" evidence="21">
    <location>
        <begin position="19"/>
        <end position="39"/>
    </location>
</feature>
<dbReference type="InterPro" id="IPR000719">
    <property type="entry name" value="Prot_kinase_dom"/>
</dbReference>
<evidence type="ECO:0000256" key="19">
    <source>
        <dbReference type="PROSITE-ProRule" id="PRU00076"/>
    </source>
</evidence>
<dbReference type="PANTHER" id="PTHR27002">
    <property type="entry name" value="RECEPTOR-LIKE SERINE/THREONINE-PROTEIN KINASE SD1-8"/>
    <property type="match status" value="1"/>
</dbReference>
<dbReference type="Pfam" id="PF01453">
    <property type="entry name" value="B_lectin"/>
    <property type="match status" value="1"/>
</dbReference>
<dbReference type="AlphaFoldDB" id="A0A0K9NMN3"/>
<dbReference type="SMART" id="SM00473">
    <property type="entry name" value="PAN_AP"/>
    <property type="match status" value="1"/>
</dbReference>
<dbReference type="STRING" id="29655.A0A0K9NMN3"/>
<dbReference type="SUPFAM" id="SSF51110">
    <property type="entry name" value="alpha-D-mannose-specific plant lectins"/>
    <property type="match status" value="1"/>
</dbReference>
<dbReference type="SMART" id="SM00108">
    <property type="entry name" value="B_lectin"/>
    <property type="match status" value="1"/>
</dbReference>
<feature type="domain" description="EGF-like" evidence="23">
    <location>
        <begin position="320"/>
        <end position="356"/>
    </location>
</feature>
<evidence type="ECO:0000256" key="18">
    <source>
        <dbReference type="PIRNR" id="PIRNR000641"/>
    </source>
</evidence>
<comment type="subcellular location">
    <subcellularLocation>
        <location evidence="1">Cell membrane</location>
        <topology evidence="1">Single-pass type I membrane protein</topology>
    </subcellularLocation>
</comment>
<dbReference type="GO" id="GO:0106310">
    <property type="term" value="F:protein serine kinase activity"/>
    <property type="evidence" value="ECO:0007669"/>
    <property type="project" value="RHEA"/>
</dbReference>
<evidence type="ECO:0000313" key="26">
    <source>
        <dbReference type="EMBL" id="KMZ58039.1"/>
    </source>
</evidence>
<dbReference type="InterPro" id="IPR017441">
    <property type="entry name" value="Protein_kinase_ATP_BS"/>
</dbReference>
<keyword evidence="10 18" id="KW-0418">Kinase</keyword>
<evidence type="ECO:0000259" key="25">
    <source>
        <dbReference type="PROSITE" id="PS50948"/>
    </source>
</evidence>
<evidence type="ECO:0000256" key="2">
    <source>
        <dbReference type="ARBA" id="ARBA00022475"/>
    </source>
</evidence>
<evidence type="ECO:0000256" key="4">
    <source>
        <dbReference type="ARBA" id="ARBA00022536"/>
    </source>
</evidence>
<dbReference type="PROSITE" id="PS50948">
    <property type="entry name" value="PAN"/>
    <property type="match status" value="1"/>
</dbReference>
<keyword evidence="11 18" id="KW-0067">ATP-binding</keyword>
<dbReference type="InterPro" id="IPR008271">
    <property type="entry name" value="Ser/Thr_kinase_AS"/>
</dbReference>
<evidence type="ECO:0000256" key="8">
    <source>
        <dbReference type="ARBA" id="ARBA00022737"/>
    </source>
</evidence>
<keyword evidence="4 19" id="KW-0245">EGF-like domain</keyword>
<dbReference type="Gene3D" id="2.90.10.10">
    <property type="entry name" value="Bulb-type lectin domain"/>
    <property type="match status" value="1"/>
</dbReference>
<dbReference type="InterPro" id="IPR003609">
    <property type="entry name" value="Pan_app"/>
</dbReference>
<dbReference type="GO" id="GO:0006955">
    <property type="term" value="P:immune response"/>
    <property type="evidence" value="ECO:0000318"/>
    <property type="project" value="GO_Central"/>
</dbReference>
<dbReference type="CDD" id="cd00028">
    <property type="entry name" value="B_lectin"/>
    <property type="match status" value="1"/>
</dbReference>
<proteinExistence type="inferred from homology"/>
<comment type="catalytic activity">
    <reaction evidence="17 18">
        <text>L-seryl-[protein] + ATP = O-phospho-L-seryl-[protein] + ADP + H(+)</text>
        <dbReference type="Rhea" id="RHEA:17989"/>
        <dbReference type="Rhea" id="RHEA-COMP:9863"/>
        <dbReference type="Rhea" id="RHEA-COMP:11604"/>
        <dbReference type="ChEBI" id="CHEBI:15378"/>
        <dbReference type="ChEBI" id="CHEBI:29999"/>
        <dbReference type="ChEBI" id="CHEBI:30616"/>
        <dbReference type="ChEBI" id="CHEBI:83421"/>
        <dbReference type="ChEBI" id="CHEBI:456216"/>
        <dbReference type="EC" id="2.7.11.1"/>
    </reaction>
</comment>
<dbReference type="InterPro" id="IPR000742">
    <property type="entry name" value="EGF"/>
</dbReference>
<evidence type="ECO:0000256" key="14">
    <source>
        <dbReference type="ARBA" id="ARBA00023157"/>
    </source>
</evidence>
<evidence type="ECO:0000256" key="10">
    <source>
        <dbReference type="ARBA" id="ARBA00022777"/>
    </source>
</evidence>
<evidence type="ECO:0000259" key="23">
    <source>
        <dbReference type="PROSITE" id="PS50026"/>
    </source>
</evidence>
<dbReference type="EMBL" id="LFYR01001978">
    <property type="protein sequence ID" value="KMZ58039.1"/>
    <property type="molecule type" value="Genomic_DNA"/>
</dbReference>
<dbReference type="PIRSF" id="PIRSF000641">
    <property type="entry name" value="SRK"/>
    <property type="match status" value="1"/>
</dbReference>
<dbReference type="PANTHER" id="PTHR27002:SF1082">
    <property type="entry name" value="OS06G0693000 PROTEIN"/>
    <property type="match status" value="1"/>
</dbReference>
<keyword evidence="12 21" id="KW-1133">Transmembrane helix</keyword>
<evidence type="ECO:0000256" key="12">
    <source>
        <dbReference type="ARBA" id="ARBA00022989"/>
    </source>
</evidence>
<evidence type="ECO:0000256" key="20">
    <source>
        <dbReference type="PROSITE-ProRule" id="PRU10141"/>
    </source>
</evidence>
<keyword evidence="14" id="KW-1015">Disulfide bond</keyword>
<dbReference type="InterPro" id="IPR001480">
    <property type="entry name" value="Bulb-type_lectin_dom"/>
</dbReference>
<dbReference type="Gene3D" id="1.10.510.10">
    <property type="entry name" value="Transferase(Phosphotransferase) domain 1"/>
    <property type="match status" value="1"/>
</dbReference>
<feature type="transmembrane region" description="Helical" evidence="21">
    <location>
        <begin position="472"/>
        <end position="496"/>
    </location>
</feature>
<keyword evidence="8" id="KW-0677">Repeat</keyword>
<evidence type="ECO:0000256" key="16">
    <source>
        <dbReference type="ARBA" id="ARBA00047899"/>
    </source>
</evidence>
<dbReference type="PROSITE" id="PS00107">
    <property type="entry name" value="PROTEIN_KINASE_ATP"/>
    <property type="match status" value="1"/>
</dbReference>
<dbReference type="FunFam" id="3.30.200.20:FF:000142">
    <property type="entry name" value="Cysteine-rich receptor-like protein kinase 10"/>
    <property type="match status" value="1"/>
</dbReference>
<feature type="domain" description="Apple" evidence="25">
    <location>
        <begin position="376"/>
        <end position="457"/>
    </location>
</feature>
<dbReference type="InterPro" id="IPR024171">
    <property type="entry name" value="SRK-like_kinase"/>
</dbReference>
<dbReference type="SMART" id="SM00220">
    <property type="entry name" value="S_TKc"/>
    <property type="match status" value="1"/>
</dbReference>
<evidence type="ECO:0000313" key="27">
    <source>
        <dbReference type="Proteomes" id="UP000036987"/>
    </source>
</evidence>
<protein>
    <recommendedName>
        <fullName evidence="18">Receptor-like serine/threonine-protein kinase</fullName>
        <ecNumber evidence="18">2.7.11.1</ecNumber>
    </recommendedName>
</protein>
<gene>
    <name evidence="26" type="ORF">ZOSMA_7G00680</name>
</gene>
<evidence type="ECO:0000256" key="9">
    <source>
        <dbReference type="ARBA" id="ARBA00022741"/>
    </source>
</evidence>
<name>A0A0K9NMN3_ZOSMR</name>
<dbReference type="GO" id="GO:0005886">
    <property type="term" value="C:plasma membrane"/>
    <property type="evidence" value="ECO:0000318"/>
    <property type="project" value="GO_Central"/>
</dbReference>
<dbReference type="CDD" id="cd14066">
    <property type="entry name" value="STKc_IRAK"/>
    <property type="match status" value="1"/>
</dbReference>
<evidence type="ECO:0000256" key="15">
    <source>
        <dbReference type="ARBA" id="ARBA00023180"/>
    </source>
</evidence>
<feature type="domain" description="Bulb-type lectin" evidence="24">
    <location>
        <begin position="40"/>
        <end position="162"/>
    </location>
</feature>
<dbReference type="InterPro" id="IPR011009">
    <property type="entry name" value="Kinase-like_dom_sf"/>
</dbReference>
<dbReference type="GO" id="GO:0005524">
    <property type="term" value="F:ATP binding"/>
    <property type="evidence" value="ECO:0007669"/>
    <property type="project" value="UniProtKB-UniRule"/>
</dbReference>
<dbReference type="Proteomes" id="UP000036987">
    <property type="component" value="Unassembled WGS sequence"/>
</dbReference>
<dbReference type="GO" id="GO:0048544">
    <property type="term" value="P:recognition of pollen"/>
    <property type="evidence" value="ECO:0007669"/>
    <property type="project" value="InterPro"/>
</dbReference>
<comment type="caution">
    <text evidence="19">Lacks conserved residue(s) required for the propagation of feature annotation.</text>
</comment>
<sequence length="887" mass="99782">MESIEVEASISRNHHDRRYVFPVIPLLILLFGLCSSSSATDILSQNETLTGNQTLISIGEIFEFGFFNLEGRSYLGIWYYDIQPRTVIWVANRDEPFDNFSGFVGFRSGKLVVIDGVDTSSVLWSMRSRSDTAEINLTAEMKDEGNLVVSLQQDGTEIWGSFDSPTDTFLPGQMLILDSSDNELTTFRPWKSDVDPSPGNFSLFLDPRKYSSYYQYVIVDSRKTQISANSTSMGDGDVILWRSGPWSVDMKVFNGLSQLTPMGASGYNLVAKDNGNRIEFSLTLQTSSVRMRFVLLANGTLTTYVFADQERQWGYTWSQPADPCDFYNHCGENAMCTVGSEPRCRCLFGFKPSLGSEWNKGNWSGGCIRNTTITDCQRRDVGFMNLTNVKTPDLQTFYRVVNQTSERLCRTYCLNNCSCVAYVFMNNDGCYTWSGALFDLLNLTTISMGANLSIKLNKSDLPPPASDDSGNGLTVVAIVVPIIGATIFVVFSIFVWNRHTSKSKRVVGKIKMEKKKKKKTPLPMQSSNRSSLSLFVDEELSGEQRSSTDLLLLNFEIIQTATNDFNESNTLGKGGFGHVYKGVLPGGVEVAVKRLSESSFQGLEELKNEMILIAKLQHKNLVRMHGVCIEGNEKILVYEYMPNKSLDDFIFNPEKQHLLDWRSRSDIIEGVARGLLYLHRDSRLNIVHRDLKAANILLDEEMNPKISDFGMARIFGGNQNDEKNTNRVVGTFGYMSPEYAMEGLFSVKSDVYSFGVVILEIICGVKINRFQTDNHTNLLGHAWQLWIENRGMELVDSNIKRKCSEEEVLRYEHVALLCVQDRPMDRPTMSSVVLMLGTESPIQSIPKKPAFTVANRLGETQTEDTAYGIYGEILSQNEITFTDQTIR</sequence>
<keyword evidence="27" id="KW-1185">Reference proteome</keyword>
<reference evidence="27" key="1">
    <citation type="journal article" date="2016" name="Nature">
        <title>The genome of the seagrass Zostera marina reveals angiosperm adaptation to the sea.</title>
        <authorList>
            <person name="Olsen J.L."/>
            <person name="Rouze P."/>
            <person name="Verhelst B."/>
            <person name="Lin Y.-C."/>
            <person name="Bayer T."/>
            <person name="Collen J."/>
            <person name="Dattolo E."/>
            <person name="De Paoli E."/>
            <person name="Dittami S."/>
            <person name="Maumus F."/>
            <person name="Michel G."/>
            <person name="Kersting A."/>
            <person name="Lauritano C."/>
            <person name="Lohaus R."/>
            <person name="Toepel M."/>
            <person name="Tonon T."/>
            <person name="Vanneste K."/>
            <person name="Amirebrahimi M."/>
            <person name="Brakel J."/>
            <person name="Bostroem C."/>
            <person name="Chovatia M."/>
            <person name="Grimwood J."/>
            <person name="Jenkins J.W."/>
            <person name="Jueterbock A."/>
            <person name="Mraz A."/>
            <person name="Stam W.T."/>
            <person name="Tice H."/>
            <person name="Bornberg-Bauer E."/>
            <person name="Green P.J."/>
            <person name="Pearson G.A."/>
            <person name="Procaccini G."/>
            <person name="Duarte C.M."/>
            <person name="Schmutz J."/>
            <person name="Reusch T.B.H."/>
            <person name="Van de Peer Y."/>
        </authorList>
    </citation>
    <scope>NUCLEOTIDE SEQUENCE [LARGE SCALE GENOMIC DNA]</scope>
    <source>
        <strain evidence="27">cv. Finnish</strain>
    </source>
</reference>
<dbReference type="EC" id="2.7.11.1" evidence="18"/>
<evidence type="ECO:0000256" key="5">
    <source>
        <dbReference type="ARBA" id="ARBA00022679"/>
    </source>
</evidence>
<dbReference type="GO" id="GO:0004674">
    <property type="term" value="F:protein serine/threonine kinase activity"/>
    <property type="evidence" value="ECO:0000318"/>
    <property type="project" value="GO_Central"/>
</dbReference>
<dbReference type="PROSITE" id="PS50011">
    <property type="entry name" value="PROTEIN_KINASE_DOM"/>
    <property type="match status" value="1"/>
</dbReference>
<dbReference type="FunFam" id="1.10.510.10:FF:000060">
    <property type="entry name" value="G-type lectin S-receptor-like serine/threonine-protein kinase"/>
    <property type="match status" value="1"/>
</dbReference>
<dbReference type="OMA" id="ISHAWHR"/>
<evidence type="ECO:0000259" key="24">
    <source>
        <dbReference type="PROSITE" id="PS50927"/>
    </source>
</evidence>
<feature type="domain" description="Protein kinase" evidence="22">
    <location>
        <begin position="565"/>
        <end position="851"/>
    </location>
</feature>
<dbReference type="InterPro" id="IPR000858">
    <property type="entry name" value="S_locus_glycoprot_dom"/>
</dbReference>
<dbReference type="GO" id="GO:0051707">
    <property type="term" value="P:response to other organism"/>
    <property type="evidence" value="ECO:0007669"/>
    <property type="project" value="UniProtKB-ARBA"/>
</dbReference>
<evidence type="ECO:0000256" key="7">
    <source>
        <dbReference type="ARBA" id="ARBA00022729"/>
    </source>
</evidence>
<keyword evidence="3 18" id="KW-0723">Serine/threonine-protein kinase</keyword>
<dbReference type="OrthoDB" id="1910371at2759"/>
<dbReference type="Pfam" id="PF00954">
    <property type="entry name" value="S_locus_glycop"/>
    <property type="match status" value="1"/>
</dbReference>
<comment type="similarity">
    <text evidence="18">Belongs to the protein kinase superfamily. Ser/Thr protein kinase family.</text>
</comment>
<dbReference type="PROSITE" id="PS00108">
    <property type="entry name" value="PROTEIN_KINASE_ST"/>
    <property type="match status" value="1"/>
</dbReference>
<keyword evidence="7" id="KW-0732">Signal</keyword>
<accession>A0A0K9NMN3</accession>
<evidence type="ECO:0000256" key="21">
    <source>
        <dbReference type="SAM" id="Phobius"/>
    </source>
</evidence>
<dbReference type="PROSITE" id="PS50927">
    <property type="entry name" value="BULB_LECTIN"/>
    <property type="match status" value="1"/>
</dbReference>
<keyword evidence="13 21" id="KW-0472">Membrane</keyword>
<comment type="caution">
    <text evidence="26">The sequence shown here is derived from an EMBL/GenBank/DDBJ whole genome shotgun (WGS) entry which is preliminary data.</text>
</comment>
<evidence type="ECO:0000256" key="11">
    <source>
        <dbReference type="ARBA" id="ARBA00022840"/>
    </source>
</evidence>
<dbReference type="CDD" id="cd01098">
    <property type="entry name" value="PAN_AP_plant"/>
    <property type="match status" value="1"/>
</dbReference>
<evidence type="ECO:0000256" key="6">
    <source>
        <dbReference type="ARBA" id="ARBA00022692"/>
    </source>
</evidence>
<evidence type="ECO:0000256" key="17">
    <source>
        <dbReference type="ARBA" id="ARBA00048679"/>
    </source>
</evidence>
<keyword evidence="6 21" id="KW-0812">Transmembrane</keyword>
<evidence type="ECO:0000259" key="22">
    <source>
        <dbReference type="PROSITE" id="PS50011"/>
    </source>
</evidence>
<dbReference type="SUPFAM" id="SSF56112">
    <property type="entry name" value="Protein kinase-like (PK-like)"/>
    <property type="match status" value="1"/>
</dbReference>
<evidence type="ECO:0000256" key="1">
    <source>
        <dbReference type="ARBA" id="ARBA00004251"/>
    </source>
</evidence>
<dbReference type="InterPro" id="IPR036426">
    <property type="entry name" value="Bulb-type_lectin_dom_sf"/>
</dbReference>
<keyword evidence="2" id="KW-1003">Cell membrane</keyword>
<dbReference type="PROSITE" id="PS50026">
    <property type="entry name" value="EGF_3"/>
    <property type="match status" value="1"/>
</dbReference>
<keyword evidence="15" id="KW-0325">Glycoprotein</keyword>
<dbReference type="InterPro" id="IPR001245">
    <property type="entry name" value="Ser-Thr/Tyr_kinase_cat_dom"/>
</dbReference>
<keyword evidence="26" id="KW-0675">Receptor</keyword>
<keyword evidence="5 18" id="KW-0808">Transferase</keyword>
<keyword evidence="9 18" id="KW-0547">Nucleotide-binding</keyword>
<dbReference type="Pfam" id="PF08276">
    <property type="entry name" value="PAN_2"/>
    <property type="match status" value="1"/>
</dbReference>
<dbReference type="Pfam" id="PF07714">
    <property type="entry name" value="PK_Tyr_Ser-Thr"/>
    <property type="match status" value="1"/>
</dbReference>
<organism evidence="26 27">
    <name type="scientific">Zostera marina</name>
    <name type="common">Eelgrass</name>
    <dbReference type="NCBI Taxonomy" id="29655"/>
    <lineage>
        <taxon>Eukaryota</taxon>
        <taxon>Viridiplantae</taxon>
        <taxon>Streptophyta</taxon>
        <taxon>Embryophyta</taxon>
        <taxon>Tracheophyta</taxon>
        <taxon>Spermatophyta</taxon>
        <taxon>Magnoliopsida</taxon>
        <taxon>Liliopsida</taxon>
        <taxon>Zosteraceae</taxon>
        <taxon>Zostera</taxon>
    </lineage>
</organism>
<evidence type="ECO:0000256" key="3">
    <source>
        <dbReference type="ARBA" id="ARBA00022527"/>
    </source>
</evidence>
<dbReference type="GO" id="GO:0007165">
    <property type="term" value="P:signal transduction"/>
    <property type="evidence" value="ECO:0000318"/>
    <property type="project" value="GO_Central"/>
</dbReference>
<evidence type="ECO:0000256" key="13">
    <source>
        <dbReference type="ARBA" id="ARBA00023136"/>
    </source>
</evidence>
<comment type="catalytic activity">
    <reaction evidence="16 18">
        <text>L-threonyl-[protein] + ATP = O-phospho-L-threonyl-[protein] + ADP + H(+)</text>
        <dbReference type="Rhea" id="RHEA:46608"/>
        <dbReference type="Rhea" id="RHEA-COMP:11060"/>
        <dbReference type="Rhea" id="RHEA-COMP:11605"/>
        <dbReference type="ChEBI" id="CHEBI:15378"/>
        <dbReference type="ChEBI" id="CHEBI:30013"/>
        <dbReference type="ChEBI" id="CHEBI:30616"/>
        <dbReference type="ChEBI" id="CHEBI:61977"/>
        <dbReference type="ChEBI" id="CHEBI:456216"/>
        <dbReference type="EC" id="2.7.11.1"/>
    </reaction>
</comment>